<feature type="chain" id="PRO_5026079077" evidence="2">
    <location>
        <begin position="23"/>
        <end position="203"/>
    </location>
</feature>
<dbReference type="RefSeq" id="WP_158899907.1">
    <property type="nucleotide sequence ID" value="NZ_CP035733.1"/>
</dbReference>
<evidence type="ECO:0000313" key="3">
    <source>
        <dbReference type="EMBL" id="QGY80566.1"/>
    </source>
</evidence>
<proteinExistence type="predicted"/>
<feature type="signal peptide" evidence="2">
    <location>
        <begin position="1"/>
        <end position="22"/>
    </location>
</feature>
<name>A0A6I6L965_9SPHN</name>
<evidence type="ECO:0000256" key="1">
    <source>
        <dbReference type="SAM" id="Phobius"/>
    </source>
</evidence>
<dbReference type="OrthoDB" id="7595134at2"/>
<organism evidence="3 4">
    <name type="scientific">Sphingorhabdus lacus</name>
    <dbReference type="NCBI Taxonomy" id="392610"/>
    <lineage>
        <taxon>Bacteria</taxon>
        <taxon>Pseudomonadati</taxon>
        <taxon>Pseudomonadota</taxon>
        <taxon>Alphaproteobacteria</taxon>
        <taxon>Sphingomonadales</taxon>
        <taxon>Sphingomonadaceae</taxon>
        <taxon>Sphingorhabdus</taxon>
    </lineage>
</organism>
<sequence>MARIFLAVALVASFFGLTSCMSDDIDKVNLPTDVAAISDPLIAAVKRGDQKMAEKHIAPAFVDDSRVQFAEMSALLKKAPPLVPALYVPKQETFGPNKDEISVTYIAQDGKKWVSAEIRMYRPERGAFEIEYWDVKEAKEPPPLLAHAKQMRTFTNWLMVAITISALLGLALLIWIVKRRTHLIAPDAVQETRRVASTVRDAD</sequence>
<protein>
    <submittedName>
        <fullName evidence="3">Uncharacterized protein</fullName>
    </submittedName>
</protein>
<dbReference type="KEGG" id="slaa:EUU25_08000"/>
<feature type="transmembrane region" description="Helical" evidence="1">
    <location>
        <begin position="157"/>
        <end position="177"/>
    </location>
</feature>
<evidence type="ECO:0000256" key="2">
    <source>
        <dbReference type="SAM" id="SignalP"/>
    </source>
</evidence>
<keyword evidence="4" id="KW-1185">Reference proteome</keyword>
<keyword evidence="2" id="KW-0732">Signal</keyword>
<dbReference type="Proteomes" id="UP000428803">
    <property type="component" value="Chromosome"/>
</dbReference>
<accession>A0A6I6L965</accession>
<dbReference type="AlphaFoldDB" id="A0A6I6L965"/>
<dbReference type="PROSITE" id="PS51257">
    <property type="entry name" value="PROKAR_LIPOPROTEIN"/>
    <property type="match status" value="1"/>
</dbReference>
<keyword evidence="1" id="KW-0812">Transmembrane</keyword>
<dbReference type="EMBL" id="CP035733">
    <property type="protein sequence ID" value="QGY80566.1"/>
    <property type="molecule type" value="Genomic_DNA"/>
</dbReference>
<keyword evidence="1" id="KW-0472">Membrane</keyword>
<evidence type="ECO:0000313" key="4">
    <source>
        <dbReference type="Proteomes" id="UP000428803"/>
    </source>
</evidence>
<keyword evidence="1" id="KW-1133">Transmembrane helix</keyword>
<reference evidence="4" key="1">
    <citation type="submission" date="2019-01" db="EMBL/GenBank/DDBJ databases">
        <title>Sphingorhabdus lacus sp.nov., isolated from an oligotrophic freshwater lake.</title>
        <authorList>
            <person name="Park M."/>
        </authorList>
    </citation>
    <scope>NUCLEOTIDE SEQUENCE [LARGE SCALE GENOMIC DNA]</scope>
    <source>
        <strain evidence="4">IMCC1753</strain>
    </source>
</reference>
<gene>
    <name evidence="3" type="ORF">EUU25_08000</name>
</gene>